<sequence>MFLLFFPLLAFSQETFSYKSNKQQFFNLRPGTDKTFHYIQMDKQDITNNTLFVIDETTEKLVIPENGYYEISATFHFNPSTSMIKMNRGGVNFGVVQIFNGVEAYVAATRKSFDQDNQDEFSRINVYPTIVYLQKDAVIAGAISAGLLGNPLLSCELGCNRKNKNCTSFAMTIKLISDQDGFQRYY</sequence>
<gene>
    <name evidence="1" type="ORF">NPX36_06490</name>
</gene>
<organism evidence="1 2">
    <name type="scientific">Paenimyroides aestuarii</name>
    <dbReference type="NCBI Taxonomy" id="2968490"/>
    <lineage>
        <taxon>Bacteria</taxon>
        <taxon>Pseudomonadati</taxon>
        <taxon>Bacteroidota</taxon>
        <taxon>Flavobacteriia</taxon>
        <taxon>Flavobacteriales</taxon>
        <taxon>Flavobacteriaceae</taxon>
        <taxon>Paenimyroides</taxon>
    </lineage>
</organism>
<accession>A0ABY5NVQ2</accession>
<dbReference type="RefSeq" id="WP_257500599.1">
    <property type="nucleotide sequence ID" value="NZ_CP102382.1"/>
</dbReference>
<protein>
    <recommendedName>
        <fullName evidence="3">C1q domain-containing protein</fullName>
    </recommendedName>
</protein>
<keyword evidence="2" id="KW-1185">Reference proteome</keyword>
<dbReference type="Proteomes" id="UP001317001">
    <property type="component" value="Chromosome"/>
</dbReference>
<name>A0ABY5NVQ2_9FLAO</name>
<evidence type="ECO:0008006" key="3">
    <source>
        <dbReference type="Google" id="ProtNLM"/>
    </source>
</evidence>
<proteinExistence type="predicted"/>
<dbReference type="EMBL" id="CP102382">
    <property type="protein sequence ID" value="UUV22686.1"/>
    <property type="molecule type" value="Genomic_DNA"/>
</dbReference>
<evidence type="ECO:0000313" key="2">
    <source>
        <dbReference type="Proteomes" id="UP001317001"/>
    </source>
</evidence>
<evidence type="ECO:0000313" key="1">
    <source>
        <dbReference type="EMBL" id="UUV22686.1"/>
    </source>
</evidence>
<reference evidence="1 2" key="1">
    <citation type="submission" date="2022-08" db="EMBL/GenBank/DDBJ databases">
        <title>Myroides zhujiangensis sp. nov., a novel bacterium isolated from sediment in the Pearl River Estuary.</title>
        <authorList>
            <person name="Cui L."/>
        </authorList>
    </citation>
    <scope>NUCLEOTIDE SEQUENCE [LARGE SCALE GENOMIC DNA]</scope>
    <source>
        <strain evidence="1 2">SCSIO 72103</strain>
    </source>
</reference>